<dbReference type="InterPro" id="IPR009056">
    <property type="entry name" value="Cyt_c-like_dom"/>
</dbReference>
<keyword evidence="5 6" id="KW-0408">Iron</keyword>
<feature type="domain" description="Cytochrome c" evidence="7">
    <location>
        <begin position="16"/>
        <end position="97"/>
    </location>
</feature>
<keyword evidence="4" id="KW-0249">Electron transport</keyword>
<keyword evidence="1" id="KW-0813">Transport</keyword>
<evidence type="ECO:0000256" key="4">
    <source>
        <dbReference type="ARBA" id="ARBA00022982"/>
    </source>
</evidence>
<name>A0A858SYD6_9RHOB</name>
<dbReference type="Pfam" id="PF00034">
    <property type="entry name" value="Cytochrom_C"/>
    <property type="match status" value="1"/>
</dbReference>
<dbReference type="AlphaFoldDB" id="A0A858SYD6"/>
<evidence type="ECO:0000256" key="2">
    <source>
        <dbReference type="ARBA" id="ARBA00022617"/>
    </source>
</evidence>
<evidence type="ECO:0000313" key="8">
    <source>
        <dbReference type="EMBL" id="QJF53270.1"/>
    </source>
</evidence>
<dbReference type="EMBL" id="CP048788">
    <property type="protein sequence ID" value="QJF53270.1"/>
    <property type="molecule type" value="Genomic_DNA"/>
</dbReference>
<gene>
    <name evidence="8" type="ORF">G3256_16200</name>
</gene>
<dbReference type="GO" id="GO:0020037">
    <property type="term" value="F:heme binding"/>
    <property type="evidence" value="ECO:0007669"/>
    <property type="project" value="InterPro"/>
</dbReference>
<dbReference type="GO" id="GO:0046872">
    <property type="term" value="F:metal ion binding"/>
    <property type="evidence" value="ECO:0007669"/>
    <property type="project" value="UniProtKB-KW"/>
</dbReference>
<keyword evidence="2 6" id="KW-0349">Heme</keyword>
<protein>
    <submittedName>
        <fullName evidence="8">C-type cytochrome</fullName>
    </submittedName>
</protein>
<evidence type="ECO:0000259" key="7">
    <source>
        <dbReference type="PROSITE" id="PS51007"/>
    </source>
</evidence>
<dbReference type="PANTHER" id="PTHR33751:SF9">
    <property type="entry name" value="CYTOCHROME C4"/>
    <property type="match status" value="1"/>
</dbReference>
<dbReference type="PANTHER" id="PTHR33751">
    <property type="entry name" value="CBB3-TYPE CYTOCHROME C OXIDASE SUBUNIT FIXP"/>
    <property type="match status" value="1"/>
</dbReference>
<proteinExistence type="predicted"/>
<reference evidence="8 9" key="1">
    <citation type="submission" date="2020-02" db="EMBL/GenBank/DDBJ databases">
        <title>Genome sequence of Roseobacter ponti.</title>
        <authorList>
            <person name="Hollensteiner J."/>
            <person name="Schneider D."/>
            <person name="Poehlein A."/>
            <person name="Daniel R."/>
        </authorList>
    </citation>
    <scope>NUCLEOTIDE SEQUENCE [LARGE SCALE GENOMIC DNA]</scope>
    <source>
        <strain evidence="8 9">DSM 106830</strain>
    </source>
</reference>
<accession>A0A858SYD6</accession>
<dbReference type="KEGG" id="rpon:G3256_16200"/>
<dbReference type="InterPro" id="IPR036909">
    <property type="entry name" value="Cyt_c-like_dom_sf"/>
</dbReference>
<dbReference type="Gene3D" id="1.10.760.10">
    <property type="entry name" value="Cytochrome c-like domain"/>
    <property type="match status" value="1"/>
</dbReference>
<organism evidence="8 9">
    <name type="scientific">Roseobacter ponti</name>
    <dbReference type="NCBI Taxonomy" id="1891787"/>
    <lineage>
        <taxon>Bacteria</taxon>
        <taxon>Pseudomonadati</taxon>
        <taxon>Pseudomonadota</taxon>
        <taxon>Alphaproteobacteria</taxon>
        <taxon>Rhodobacterales</taxon>
        <taxon>Roseobacteraceae</taxon>
        <taxon>Roseobacter</taxon>
    </lineage>
</organism>
<dbReference type="SUPFAM" id="SSF46626">
    <property type="entry name" value="Cytochrome c"/>
    <property type="match status" value="1"/>
</dbReference>
<evidence type="ECO:0000313" key="9">
    <source>
        <dbReference type="Proteomes" id="UP000503308"/>
    </source>
</evidence>
<evidence type="ECO:0000256" key="1">
    <source>
        <dbReference type="ARBA" id="ARBA00022448"/>
    </source>
</evidence>
<evidence type="ECO:0000256" key="3">
    <source>
        <dbReference type="ARBA" id="ARBA00022723"/>
    </source>
</evidence>
<dbReference type="Proteomes" id="UP000503308">
    <property type="component" value="Chromosome"/>
</dbReference>
<keyword evidence="9" id="KW-1185">Reference proteome</keyword>
<dbReference type="PROSITE" id="PS51007">
    <property type="entry name" value="CYTC"/>
    <property type="match status" value="1"/>
</dbReference>
<keyword evidence="3 6" id="KW-0479">Metal-binding</keyword>
<dbReference type="InterPro" id="IPR050597">
    <property type="entry name" value="Cytochrome_c_Oxidase_Subunit"/>
</dbReference>
<sequence length="101" mass="10994">MLLFLLLIFPDHGFGADKAAGEIRYQESCVSCHGQAGKGAASYPKVSGNEIAYTTAKLKSYREGIKQGPNSSLMIMMAKPLTDEEIDNLAAYLEDATYEVQ</sequence>
<dbReference type="GO" id="GO:0009055">
    <property type="term" value="F:electron transfer activity"/>
    <property type="evidence" value="ECO:0007669"/>
    <property type="project" value="InterPro"/>
</dbReference>
<evidence type="ECO:0000256" key="6">
    <source>
        <dbReference type="PROSITE-ProRule" id="PRU00433"/>
    </source>
</evidence>
<evidence type="ECO:0000256" key="5">
    <source>
        <dbReference type="ARBA" id="ARBA00023004"/>
    </source>
</evidence>